<accession>A0ACC4CDY1</accession>
<organism evidence="1 2">
    <name type="scientific">Populus alba</name>
    <name type="common">White poplar</name>
    <dbReference type="NCBI Taxonomy" id="43335"/>
    <lineage>
        <taxon>Eukaryota</taxon>
        <taxon>Viridiplantae</taxon>
        <taxon>Streptophyta</taxon>
        <taxon>Embryophyta</taxon>
        <taxon>Tracheophyta</taxon>
        <taxon>Spermatophyta</taxon>
        <taxon>Magnoliopsida</taxon>
        <taxon>eudicotyledons</taxon>
        <taxon>Gunneridae</taxon>
        <taxon>Pentapetalae</taxon>
        <taxon>rosids</taxon>
        <taxon>fabids</taxon>
        <taxon>Malpighiales</taxon>
        <taxon>Salicaceae</taxon>
        <taxon>Saliceae</taxon>
        <taxon>Populus</taxon>
    </lineage>
</organism>
<dbReference type="Proteomes" id="UP000309997">
    <property type="component" value="Unassembled WGS sequence"/>
</dbReference>
<proteinExistence type="predicted"/>
<sequence length="77" mass="8422">MFIERPNASSRILNLANSNIPGVSIAAAGKEEVLFEVLGMEMIIKAATNDLDSRPVATVVSTYLDSTWRPTWLANSR</sequence>
<keyword evidence="2" id="KW-1185">Reference proteome</keyword>
<dbReference type="EMBL" id="RCHU02000004">
    <property type="protein sequence ID" value="KAL3596102.1"/>
    <property type="molecule type" value="Genomic_DNA"/>
</dbReference>
<protein>
    <submittedName>
        <fullName evidence="1">Uncharacterized protein</fullName>
    </submittedName>
</protein>
<evidence type="ECO:0000313" key="2">
    <source>
        <dbReference type="Proteomes" id="UP000309997"/>
    </source>
</evidence>
<comment type="caution">
    <text evidence="1">The sequence shown here is derived from an EMBL/GenBank/DDBJ whole genome shotgun (WGS) entry which is preliminary data.</text>
</comment>
<name>A0ACC4CDY1_POPAL</name>
<gene>
    <name evidence="1" type="ORF">D5086_007739</name>
</gene>
<reference evidence="1 2" key="1">
    <citation type="journal article" date="2024" name="Plant Biotechnol. J.">
        <title>Genome and CRISPR/Cas9 system of a widespread forest tree (Populus alba) in the world.</title>
        <authorList>
            <person name="Liu Y.J."/>
            <person name="Jiang P.F."/>
            <person name="Han X.M."/>
            <person name="Li X.Y."/>
            <person name="Wang H.M."/>
            <person name="Wang Y.J."/>
            <person name="Wang X.X."/>
            <person name="Zeng Q.Y."/>
        </authorList>
    </citation>
    <scope>NUCLEOTIDE SEQUENCE [LARGE SCALE GENOMIC DNA]</scope>
    <source>
        <strain evidence="2">cv. PAL-ZL1</strain>
    </source>
</reference>
<evidence type="ECO:0000313" key="1">
    <source>
        <dbReference type="EMBL" id="KAL3596102.1"/>
    </source>
</evidence>